<protein>
    <recommendedName>
        <fullName evidence="10">UDP-N-acetylglucosamine--N-acetylmuramyl-(pentapeptide) pyrophosphoryl-undecaprenol N-acetylglucosamine transferase</fullName>
        <ecNumber evidence="10">2.4.1.227</ecNumber>
    </recommendedName>
    <alternativeName>
        <fullName evidence="10">Undecaprenyl-PP-MurNAc-pentapeptide-UDPGlcNAc GlcNAc transferase</fullName>
    </alternativeName>
</protein>
<evidence type="ECO:0000256" key="2">
    <source>
        <dbReference type="ARBA" id="ARBA00022618"/>
    </source>
</evidence>
<keyword evidence="6 10" id="KW-0573">Peptidoglycan synthesis</keyword>
<feature type="binding site" evidence="10">
    <location>
        <position position="189"/>
    </location>
    <ligand>
        <name>UDP-N-acetyl-alpha-D-glucosamine</name>
        <dbReference type="ChEBI" id="CHEBI:57705"/>
    </ligand>
</feature>
<gene>
    <name evidence="13" type="primary">murG_2</name>
    <name evidence="10" type="synonym">murG</name>
    <name evidence="13" type="ORF">NNJEOMEG_01385</name>
</gene>
<evidence type="ECO:0000256" key="5">
    <source>
        <dbReference type="ARBA" id="ARBA00022960"/>
    </source>
</evidence>
<keyword evidence="1 10" id="KW-1003">Cell membrane</keyword>
<reference evidence="13 14" key="1">
    <citation type="submission" date="2020-04" db="EMBL/GenBank/DDBJ databases">
        <authorList>
            <consortium name="Desulfovibrio sp. FSS-1 genome sequencing consortium"/>
            <person name="Shimoshige H."/>
            <person name="Kobayashi H."/>
            <person name="Maekawa T."/>
        </authorList>
    </citation>
    <scope>NUCLEOTIDE SEQUENCE [LARGE SCALE GENOMIC DNA]</scope>
    <source>
        <strain evidence="13 14">SIID29052-01</strain>
    </source>
</reference>
<sequence>MKRVLVATGGTGGHIFPALAVIEELRAMHPGLECLFVGGEGPEGRLAREAGVDFRGLAVRGVLGKGLSAVPAALRMGGSLLTALAVVREFRPQVAAGFGGYAGFCPVLAAWMQRIPTAVHEQNSVPGATNRLLGRVVRRVMVSYPDESGAFPPGKVLLTGNPVRPGIAGAIGTEAARVVPSRILVLGGSQGARAVNRVVVTAWPRLASQGFELRHQTGASDYESVRNLYRGQERVTVEPFIQDMPEAYAWADLVIGRAGASTLAEVACMGLPSVLVPFPHATHDHQAVNASYLERVGAAVVLKEKDLNTQTLEAAVLSILGDPEKCRAMGRAARTQAKPHAARDIAMELSRLAA</sequence>
<comment type="pathway">
    <text evidence="10">Cell wall biogenesis; peptidoglycan biosynthesis.</text>
</comment>
<keyword evidence="8 10" id="KW-0131">Cell cycle</keyword>
<comment type="subcellular location">
    <subcellularLocation>
        <location evidence="10">Cell membrane</location>
        <topology evidence="10">Peripheral membrane protein</topology>
        <orientation evidence="10">Cytoplasmic side</orientation>
    </subcellularLocation>
</comment>
<evidence type="ECO:0000313" key="13">
    <source>
        <dbReference type="EMBL" id="GFK93551.1"/>
    </source>
</evidence>
<proteinExistence type="inferred from homology"/>
<dbReference type="GO" id="GO:0071555">
    <property type="term" value="P:cell wall organization"/>
    <property type="evidence" value="ECO:0007669"/>
    <property type="project" value="UniProtKB-KW"/>
</dbReference>
<comment type="caution">
    <text evidence="13">The sequence shown here is derived from an EMBL/GenBank/DDBJ whole genome shotgun (WGS) entry which is preliminary data.</text>
</comment>
<keyword evidence="3 10" id="KW-0328">Glycosyltransferase</keyword>
<feature type="binding site" evidence="10">
    <location>
        <position position="164"/>
    </location>
    <ligand>
        <name>UDP-N-acetyl-alpha-D-glucosamine</name>
        <dbReference type="ChEBI" id="CHEBI:57705"/>
    </ligand>
</feature>
<dbReference type="SUPFAM" id="SSF53756">
    <property type="entry name" value="UDP-Glycosyltransferase/glycogen phosphorylase"/>
    <property type="match status" value="1"/>
</dbReference>
<keyword evidence="9 10" id="KW-0961">Cell wall biogenesis/degradation</keyword>
<dbReference type="Pfam" id="PF04101">
    <property type="entry name" value="Glyco_tran_28_C"/>
    <property type="match status" value="1"/>
</dbReference>
<evidence type="ECO:0000313" key="14">
    <source>
        <dbReference type="Proteomes" id="UP000494245"/>
    </source>
</evidence>
<dbReference type="InterPro" id="IPR006009">
    <property type="entry name" value="GlcNAc_MurG"/>
</dbReference>
<dbReference type="GO" id="GO:0005975">
    <property type="term" value="P:carbohydrate metabolic process"/>
    <property type="evidence" value="ECO:0007669"/>
    <property type="project" value="InterPro"/>
</dbReference>
<dbReference type="PANTHER" id="PTHR21015:SF22">
    <property type="entry name" value="GLYCOSYLTRANSFERASE"/>
    <property type="match status" value="1"/>
</dbReference>
<organism evidence="13 14">
    <name type="scientific">Fundidesulfovibrio magnetotacticus</name>
    <dbReference type="NCBI Taxonomy" id="2730080"/>
    <lineage>
        <taxon>Bacteria</taxon>
        <taxon>Pseudomonadati</taxon>
        <taxon>Thermodesulfobacteriota</taxon>
        <taxon>Desulfovibrionia</taxon>
        <taxon>Desulfovibrionales</taxon>
        <taxon>Desulfovibrionaceae</taxon>
        <taxon>Fundidesulfovibrio</taxon>
    </lineage>
</organism>
<evidence type="ECO:0000256" key="7">
    <source>
        <dbReference type="ARBA" id="ARBA00023136"/>
    </source>
</evidence>
<accession>A0A6V8LSK1</accession>
<evidence type="ECO:0000256" key="4">
    <source>
        <dbReference type="ARBA" id="ARBA00022679"/>
    </source>
</evidence>
<dbReference type="GO" id="GO:0005886">
    <property type="term" value="C:plasma membrane"/>
    <property type="evidence" value="ECO:0007669"/>
    <property type="project" value="UniProtKB-SubCell"/>
</dbReference>
<feature type="binding site" evidence="10">
    <location>
        <position position="123"/>
    </location>
    <ligand>
        <name>UDP-N-acetyl-alpha-D-glucosamine</name>
        <dbReference type="ChEBI" id="CHEBI:57705"/>
    </ligand>
</feature>
<keyword evidence="14" id="KW-1185">Reference proteome</keyword>
<dbReference type="HAMAP" id="MF_00033">
    <property type="entry name" value="MurG"/>
    <property type="match status" value="1"/>
</dbReference>
<dbReference type="Pfam" id="PF03033">
    <property type="entry name" value="Glyco_transf_28"/>
    <property type="match status" value="1"/>
</dbReference>
<comment type="caution">
    <text evidence="10">Lacks conserved residue(s) required for the propagation of feature annotation.</text>
</comment>
<feature type="binding site" evidence="10">
    <location>
        <position position="286"/>
    </location>
    <ligand>
        <name>UDP-N-acetyl-alpha-D-glucosamine</name>
        <dbReference type="ChEBI" id="CHEBI:57705"/>
    </ligand>
</feature>
<comment type="catalytic activity">
    <reaction evidence="10">
        <text>di-trans,octa-cis-undecaprenyl diphospho-N-acetyl-alpha-D-muramoyl-L-alanyl-D-glutamyl-meso-2,6-diaminopimeloyl-D-alanyl-D-alanine + UDP-N-acetyl-alpha-D-glucosamine = di-trans,octa-cis-undecaprenyl diphospho-[N-acetyl-alpha-D-glucosaminyl-(1-&gt;4)]-N-acetyl-alpha-D-muramoyl-L-alanyl-D-glutamyl-meso-2,6-diaminopimeloyl-D-alanyl-D-alanine + UDP + H(+)</text>
        <dbReference type="Rhea" id="RHEA:31227"/>
        <dbReference type="ChEBI" id="CHEBI:15378"/>
        <dbReference type="ChEBI" id="CHEBI:57705"/>
        <dbReference type="ChEBI" id="CHEBI:58223"/>
        <dbReference type="ChEBI" id="CHEBI:61387"/>
        <dbReference type="ChEBI" id="CHEBI:61388"/>
        <dbReference type="EC" id="2.4.1.227"/>
    </reaction>
</comment>
<dbReference type="GO" id="GO:0050511">
    <property type="term" value="F:undecaprenyldiphospho-muramoylpentapeptide beta-N-acetylglucosaminyltransferase activity"/>
    <property type="evidence" value="ECO:0007669"/>
    <property type="project" value="UniProtKB-UniRule"/>
</dbReference>
<dbReference type="EMBL" id="BLTE01000005">
    <property type="protein sequence ID" value="GFK93551.1"/>
    <property type="molecule type" value="Genomic_DNA"/>
</dbReference>
<dbReference type="Proteomes" id="UP000494245">
    <property type="component" value="Unassembled WGS sequence"/>
</dbReference>
<evidence type="ECO:0000256" key="3">
    <source>
        <dbReference type="ARBA" id="ARBA00022676"/>
    </source>
</evidence>
<reference evidence="13 14" key="2">
    <citation type="submission" date="2020-05" db="EMBL/GenBank/DDBJ databases">
        <title>Draft genome sequence of Desulfovibrio sp. strainFSS-1.</title>
        <authorList>
            <person name="Shimoshige H."/>
            <person name="Kobayashi H."/>
            <person name="Maekawa T."/>
        </authorList>
    </citation>
    <scope>NUCLEOTIDE SEQUENCE [LARGE SCALE GENOMIC DNA]</scope>
    <source>
        <strain evidence="13 14">SIID29052-01</strain>
    </source>
</reference>
<feature type="binding site" evidence="10">
    <location>
        <begin position="11"/>
        <end position="13"/>
    </location>
    <ligand>
        <name>UDP-N-acetyl-alpha-D-glucosamine</name>
        <dbReference type="ChEBI" id="CHEBI:57705"/>
    </ligand>
</feature>
<dbReference type="InterPro" id="IPR007235">
    <property type="entry name" value="Glyco_trans_28_C"/>
</dbReference>
<comment type="similarity">
    <text evidence="10">Belongs to the glycosyltransferase 28 family. MurG subfamily.</text>
</comment>
<evidence type="ECO:0000259" key="12">
    <source>
        <dbReference type="Pfam" id="PF04101"/>
    </source>
</evidence>
<keyword evidence="2 10" id="KW-0132">Cell division</keyword>
<evidence type="ECO:0000256" key="1">
    <source>
        <dbReference type="ARBA" id="ARBA00022475"/>
    </source>
</evidence>
<dbReference type="NCBIfam" id="TIGR01133">
    <property type="entry name" value="murG"/>
    <property type="match status" value="1"/>
</dbReference>
<keyword evidence="4 10" id="KW-0808">Transferase</keyword>
<evidence type="ECO:0000256" key="10">
    <source>
        <dbReference type="HAMAP-Rule" id="MF_00033"/>
    </source>
</evidence>
<keyword evidence="7 10" id="KW-0472">Membrane</keyword>
<dbReference type="RefSeq" id="WP_173082690.1">
    <property type="nucleotide sequence ID" value="NZ_BLTE01000005.1"/>
</dbReference>
<dbReference type="GO" id="GO:0009252">
    <property type="term" value="P:peptidoglycan biosynthetic process"/>
    <property type="evidence" value="ECO:0007669"/>
    <property type="project" value="UniProtKB-UniRule"/>
</dbReference>
<evidence type="ECO:0000256" key="6">
    <source>
        <dbReference type="ARBA" id="ARBA00022984"/>
    </source>
</evidence>
<dbReference type="UniPathway" id="UPA00219"/>
<evidence type="ECO:0000256" key="8">
    <source>
        <dbReference type="ARBA" id="ARBA00023306"/>
    </source>
</evidence>
<comment type="function">
    <text evidence="10">Cell wall formation. Catalyzes the transfer of a GlcNAc subunit on undecaprenyl-pyrophosphoryl-MurNAc-pentapeptide (lipid intermediate I) to form undecaprenyl-pyrophosphoryl-MurNAc-(pentapeptide)GlcNAc (lipid intermediate II).</text>
</comment>
<name>A0A6V8LSK1_9BACT</name>
<dbReference type="InterPro" id="IPR004276">
    <property type="entry name" value="GlycoTrans_28_N"/>
</dbReference>
<dbReference type="GO" id="GO:0051301">
    <property type="term" value="P:cell division"/>
    <property type="evidence" value="ECO:0007669"/>
    <property type="project" value="UniProtKB-KW"/>
</dbReference>
<feature type="domain" description="Glycosyltransferase family 28 N-terminal" evidence="11">
    <location>
        <begin position="4"/>
        <end position="141"/>
    </location>
</feature>
<feature type="domain" description="Glycosyl transferase family 28 C-terminal" evidence="12">
    <location>
        <begin position="183"/>
        <end position="342"/>
    </location>
</feature>
<dbReference type="CDD" id="cd03785">
    <property type="entry name" value="GT28_MurG"/>
    <property type="match status" value="1"/>
</dbReference>
<evidence type="ECO:0000256" key="9">
    <source>
        <dbReference type="ARBA" id="ARBA00023316"/>
    </source>
</evidence>
<feature type="binding site" evidence="10">
    <location>
        <position position="241"/>
    </location>
    <ligand>
        <name>UDP-N-acetyl-alpha-D-glucosamine</name>
        <dbReference type="ChEBI" id="CHEBI:57705"/>
    </ligand>
</feature>
<dbReference type="EC" id="2.4.1.227" evidence="10"/>
<dbReference type="Gene3D" id="3.40.50.2000">
    <property type="entry name" value="Glycogen Phosphorylase B"/>
    <property type="match status" value="2"/>
</dbReference>
<dbReference type="PANTHER" id="PTHR21015">
    <property type="entry name" value="UDP-N-ACETYLGLUCOSAMINE--N-ACETYLMURAMYL-(PENTAPEPTIDE) PYROPHOSPHORYL-UNDECAPRENOL N-ACETYLGLUCOSAMINE TRANSFERASE 1"/>
    <property type="match status" value="1"/>
</dbReference>
<dbReference type="GO" id="GO:0008360">
    <property type="term" value="P:regulation of cell shape"/>
    <property type="evidence" value="ECO:0007669"/>
    <property type="project" value="UniProtKB-KW"/>
</dbReference>
<dbReference type="AlphaFoldDB" id="A0A6V8LSK1"/>
<evidence type="ECO:0000259" key="11">
    <source>
        <dbReference type="Pfam" id="PF03033"/>
    </source>
</evidence>
<keyword evidence="5 10" id="KW-0133">Cell shape</keyword>